<proteinExistence type="predicted"/>
<evidence type="ECO:0000256" key="4">
    <source>
        <dbReference type="ARBA" id="ARBA00022692"/>
    </source>
</evidence>
<keyword evidence="9" id="KW-1185">Reference proteome</keyword>
<evidence type="ECO:0000256" key="3">
    <source>
        <dbReference type="ARBA" id="ARBA00022475"/>
    </source>
</evidence>
<evidence type="ECO:0000256" key="1">
    <source>
        <dbReference type="ARBA" id="ARBA00004651"/>
    </source>
</evidence>
<dbReference type="InterPro" id="IPR052031">
    <property type="entry name" value="Membrane_Transporter-Flippase"/>
</dbReference>
<keyword evidence="6 7" id="KW-0472">Membrane</keyword>
<feature type="transmembrane region" description="Helical" evidence="7">
    <location>
        <begin position="21"/>
        <end position="41"/>
    </location>
</feature>
<evidence type="ECO:0000313" key="9">
    <source>
        <dbReference type="Proteomes" id="UP000030101"/>
    </source>
</evidence>
<feature type="transmembrane region" description="Helical" evidence="7">
    <location>
        <begin position="172"/>
        <end position="193"/>
    </location>
</feature>
<organism evidence="8 9">
    <name type="scientific">Porphyromonas canoris</name>
    <dbReference type="NCBI Taxonomy" id="36875"/>
    <lineage>
        <taxon>Bacteria</taxon>
        <taxon>Pseudomonadati</taxon>
        <taxon>Bacteroidota</taxon>
        <taxon>Bacteroidia</taxon>
        <taxon>Bacteroidales</taxon>
        <taxon>Porphyromonadaceae</taxon>
        <taxon>Porphyromonas</taxon>
    </lineage>
</organism>
<dbReference type="InterPro" id="IPR048279">
    <property type="entry name" value="MdtK-like"/>
</dbReference>
<feature type="transmembrane region" description="Helical" evidence="7">
    <location>
        <begin position="354"/>
        <end position="373"/>
    </location>
</feature>
<feature type="transmembrane region" description="Helical" evidence="7">
    <location>
        <begin position="394"/>
        <end position="415"/>
    </location>
</feature>
<dbReference type="InterPro" id="IPR002528">
    <property type="entry name" value="MATE_fam"/>
</dbReference>
<evidence type="ECO:0000256" key="7">
    <source>
        <dbReference type="SAM" id="Phobius"/>
    </source>
</evidence>
<name>A0ABR4XJL5_9PORP</name>
<keyword evidence="5 7" id="KW-1133">Transmembrane helix</keyword>
<feature type="transmembrane region" description="Helical" evidence="7">
    <location>
        <begin position="199"/>
        <end position="219"/>
    </location>
</feature>
<keyword evidence="2" id="KW-0813">Transport</keyword>
<dbReference type="Proteomes" id="UP000030101">
    <property type="component" value="Unassembled WGS sequence"/>
</dbReference>
<comment type="subcellular location">
    <subcellularLocation>
        <location evidence="1">Cell membrane</location>
        <topology evidence="1">Multi-pass membrane protein</topology>
    </subcellularLocation>
</comment>
<evidence type="ECO:0000256" key="5">
    <source>
        <dbReference type="ARBA" id="ARBA00022989"/>
    </source>
</evidence>
<keyword evidence="3" id="KW-1003">Cell membrane</keyword>
<gene>
    <name evidence="8" type="ORF">HQ43_07445</name>
</gene>
<sequence>MSGPSKLKEKDLTTGDNIASQIVRLALPILGTSFVQMLYNFTDMAWLGRLSSEAVSAVGAVALYGWLAGSLGLLTKVGSEITIAYFLGKKEFKTASHYASTNSTIAFLSGALVTILFLLFTPTLLSIYTLGDSIARTAAEYMRIYSLGFPFFFMTYAFTGAYNACGHSKRPFMINSIGLIANIILDPIFIFVLDLKTDGAAYATIISEILVWVLFYYFLRERDHLLGRFPFVTKLKWETCRRIIKIGAPPSAQSALFAFINMYMGRIASLTAGHIGVLSITSGGQIEGITWNTAQGFSTALGAFISQNYAAQAMDRVKKAFRSTLIITSLFGVFTTILYVFFGEEIFAIIVPDPVAYIAGGVYLRINGFSQLFMMLEITTQGFFHGIGRSTIPAAVSIFGNLVRIPLAYTILYFYPSIEGLWYAIAISTTLKGLTLFYIHLRVQRSLVAPE</sequence>
<dbReference type="Pfam" id="PF01554">
    <property type="entry name" value="MatE"/>
    <property type="match status" value="2"/>
</dbReference>
<evidence type="ECO:0000256" key="6">
    <source>
        <dbReference type="ARBA" id="ARBA00023136"/>
    </source>
</evidence>
<reference evidence="8 9" key="1">
    <citation type="submission" date="2014-08" db="EMBL/GenBank/DDBJ databases">
        <title>Porphyromonas canoris strain:OH2762 Genome sequencing.</title>
        <authorList>
            <person name="Wallis C."/>
            <person name="Deusch O."/>
            <person name="O'Flynn C."/>
            <person name="Davis I."/>
            <person name="Jospin G."/>
            <person name="Darling A.E."/>
            <person name="Coil D.A."/>
            <person name="Alexiev A."/>
            <person name="Horsfall A."/>
            <person name="Kirkwood N."/>
            <person name="Harris S."/>
            <person name="Eisen J.A."/>
        </authorList>
    </citation>
    <scope>NUCLEOTIDE SEQUENCE [LARGE SCALE GENOMIC DNA]</scope>
    <source>
        <strain evidence="9">COT-108 OH2762</strain>
    </source>
</reference>
<dbReference type="CDD" id="cd13140">
    <property type="entry name" value="MATE_like_1"/>
    <property type="match status" value="1"/>
</dbReference>
<feature type="transmembrane region" description="Helical" evidence="7">
    <location>
        <begin position="61"/>
        <end position="87"/>
    </location>
</feature>
<feature type="transmembrane region" description="Helical" evidence="7">
    <location>
        <begin position="142"/>
        <end position="165"/>
    </location>
</feature>
<feature type="transmembrane region" description="Helical" evidence="7">
    <location>
        <begin position="421"/>
        <end position="441"/>
    </location>
</feature>
<dbReference type="PIRSF" id="PIRSF006603">
    <property type="entry name" value="DinF"/>
    <property type="match status" value="1"/>
</dbReference>
<dbReference type="EMBL" id="JQZV01000013">
    <property type="protein sequence ID" value="KGN91894.1"/>
    <property type="molecule type" value="Genomic_DNA"/>
</dbReference>
<dbReference type="RefSeq" id="WP_036791551.1">
    <property type="nucleotide sequence ID" value="NZ_JQZV01000013.1"/>
</dbReference>
<dbReference type="NCBIfam" id="TIGR00797">
    <property type="entry name" value="matE"/>
    <property type="match status" value="1"/>
</dbReference>
<keyword evidence="4 7" id="KW-0812">Transmembrane</keyword>
<dbReference type="PANTHER" id="PTHR43549:SF3">
    <property type="entry name" value="MULTIDRUG RESISTANCE PROTEIN YPNP-RELATED"/>
    <property type="match status" value="1"/>
</dbReference>
<evidence type="ECO:0000313" key="8">
    <source>
        <dbReference type="EMBL" id="KGN91894.1"/>
    </source>
</evidence>
<feature type="transmembrane region" description="Helical" evidence="7">
    <location>
        <begin position="324"/>
        <end position="342"/>
    </location>
</feature>
<feature type="transmembrane region" description="Helical" evidence="7">
    <location>
        <begin position="107"/>
        <end position="130"/>
    </location>
</feature>
<protein>
    <submittedName>
        <fullName evidence="8">Multidrug transporter MatE</fullName>
    </submittedName>
</protein>
<evidence type="ECO:0000256" key="2">
    <source>
        <dbReference type="ARBA" id="ARBA00022448"/>
    </source>
</evidence>
<dbReference type="PANTHER" id="PTHR43549">
    <property type="entry name" value="MULTIDRUG RESISTANCE PROTEIN YPNP-RELATED"/>
    <property type="match status" value="1"/>
</dbReference>
<comment type="caution">
    <text evidence="8">The sequence shown here is derived from an EMBL/GenBank/DDBJ whole genome shotgun (WGS) entry which is preliminary data.</text>
</comment>
<accession>A0ABR4XJL5</accession>